<dbReference type="EnsemblMetazoa" id="XM_038191722.1">
    <property type="protein sequence ID" value="XP_038047650.1"/>
    <property type="gene ID" value="LOC119721761"/>
</dbReference>
<organism evidence="1 2">
    <name type="scientific">Patiria miniata</name>
    <name type="common">Bat star</name>
    <name type="synonym">Asterina miniata</name>
    <dbReference type="NCBI Taxonomy" id="46514"/>
    <lineage>
        <taxon>Eukaryota</taxon>
        <taxon>Metazoa</taxon>
        <taxon>Echinodermata</taxon>
        <taxon>Eleutherozoa</taxon>
        <taxon>Asterozoa</taxon>
        <taxon>Asteroidea</taxon>
        <taxon>Valvatacea</taxon>
        <taxon>Valvatida</taxon>
        <taxon>Asterinidae</taxon>
        <taxon>Patiria</taxon>
    </lineage>
</organism>
<evidence type="ECO:0000313" key="1">
    <source>
        <dbReference type="EnsemblMetazoa" id="XP_038047650.1"/>
    </source>
</evidence>
<dbReference type="Proteomes" id="UP000887568">
    <property type="component" value="Unplaced"/>
</dbReference>
<evidence type="ECO:0000313" key="2">
    <source>
        <dbReference type="Proteomes" id="UP000887568"/>
    </source>
</evidence>
<protein>
    <submittedName>
        <fullName evidence="1">Uncharacterized protein</fullName>
    </submittedName>
</protein>
<keyword evidence="2" id="KW-1185">Reference proteome</keyword>
<reference evidence="1" key="1">
    <citation type="submission" date="2022-11" db="UniProtKB">
        <authorList>
            <consortium name="EnsemblMetazoa"/>
        </authorList>
    </citation>
    <scope>IDENTIFICATION</scope>
</reference>
<accession>A0A913Z9T9</accession>
<proteinExistence type="predicted"/>
<sequence>MASSKTHRDMVRAFKTEIAQETKKYDVLRDLDIFVLDNSIRESTVGKLQGQTPETKWKIYREVKKLGIKNIIVACFVHMTSGDEVFIQQLCERGEDRSGLFALCEVTEGTKNKIPDTESVPTGLLKMAEVGLYNVIFELDLSDVTYDFDRFPIDDMCALLGKWIVWCHDRLHPRVKVLVNFRDLPDAMSYNPERVFRTVEYLAQLPEWVRPFGLLFEEPRGTSVPEECGIFAKYIRKVMMDNKWEADLLVHVHEKYGYCDATALQVLMSGANGIWGSICTENANMGNASSCVTLTNLIRLGNKKVLDRYNCTYLRQAAINVTRITTGQDPPTKQPIYGARAVDVVFDLNNNEFDLTSFFGEHGPVRITALTPEEAIRSRLIGLYGANPEFTIERVYMMKKYMLEDLNREEECMSEAGLAMLFDRSGGALTPAMKAAVAKMEANEPNANNLIADVKITWDSWHIKSKVQEDNMLDIYAFYNGFMAPYFASYKFSDTRRGLWAIGMDAEGQVDWKDFLLYLKWAVREYPMIKNEKKLLDVAFRKGILPAVRYEILQRENTM</sequence>
<name>A0A913Z9T9_PATMI</name>
<dbReference type="GeneID" id="119721761"/>
<dbReference type="InterPro" id="IPR013785">
    <property type="entry name" value="Aldolase_TIM"/>
</dbReference>
<dbReference type="RefSeq" id="XP_038047650.1">
    <property type="nucleotide sequence ID" value="XM_038191722.1"/>
</dbReference>
<dbReference type="AlphaFoldDB" id="A0A913Z9T9"/>
<dbReference type="OrthoDB" id="5952569at2759"/>
<dbReference type="SUPFAM" id="SSF51569">
    <property type="entry name" value="Aldolase"/>
    <property type="match status" value="1"/>
</dbReference>
<dbReference type="Gene3D" id="3.20.20.70">
    <property type="entry name" value="Aldolase class I"/>
    <property type="match status" value="1"/>
</dbReference>